<keyword evidence="4 6" id="KW-0472">Membrane</keyword>
<organism evidence="7 8">
    <name type="scientific">Ditylenchus dipsaci</name>
    <dbReference type="NCBI Taxonomy" id="166011"/>
    <lineage>
        <taxon>Eukaryota</taxon>
        <taxon>Metazoa</taxon>
        <taxon>Ecdysozoa</taxon>
        <taxon>Nematoda</taxon>
        <taxon>Chromadorea</taxon>
        <taxon>Rhabditida</taxon>
        <taxon>Tylenchina</taxon>
        <taxon>Tylenchomorpha</taxon>
        <taxon>Sphaerularioidea</taxon>
        <taxon>Anguinidae</taxon>
        <taxon>Anguininae</taxon>
        <taxon>Ditylenchus</taxon>
    </lineage>
</organism>
<feature type="transmembrane region" description="Helical" evidence="6">
    <location>
        <begin position="427"/>
        <end position="448"/>
    </location>
</feature>
<dbReference type="AlphaFoldDB" id="A0A915E866"/>
<evidence type="ECO:0000256" key="2">
    <source>
        <dbReference type="ARBA" id="ARBA00022692"/>
    </source>
</evidence>
<evidence type="ECO:0000256" key="4">
    <source>
        <dbReference type="ARBA" id="ARBA00023136"/>
    </source>
</evidence>
<feature type="transmembrane region" description="Helical" evidence="6">
    <location>
        <begin position="231"/>
        <end position="257"/>
    </location>
</feature>
<feature type="transmembrane region" description="Helical" evidence="6">
    <location>
        <begin position="294"/>
        <end position="311"/>
    </location>
</feature>
<dbReference type="PANTHER" id="PTHR10924">
    <property type="entry name" value="MAJOR FACILITATOR SUPERFAMILY PROTEIN-RELATED"/>
    <property type="match status" value="1"/>
</dbReference>
<dbReference type="WBParaSite" id="jg3084">
    <property type="protein sequence ID" value="jg3084"/>
    <property type="gene ID" value="jg3084"/>
</dbReference>
<name>A0A915E866_9BILA</name>
<reference evidence="8" key="1">
    <citation type="submission" date="2022-11" db="UniProtKB">
        <authorList>
            <consortium name="WormBaseParasite"/>
        </authorList>
    </citation>
    <scope>IDENTIFICATION</scope>
</reference>
<evidence type="ECO:0000256" key="1">
    <source>
        <dbReference type="ARBA" id="ARBA00004141"/>
    </source>
</evidence>
<accession>A0A915E866</accession>
<feature type="transmembrane region" description="Helical" evidence="6">
    <location>
        <begin position="386"/>
        <end position="407"/>
    </location>
</feature>
<feature type="compositionally biased region" description="Polar residues" evidence="5">
    <location>
        <begin position="1"/>
        <end position="16"/>
    </location>
</feature>
<dbReference type="Gene3D" id="1.20.1250.20">
    <property type="entry name" value="MFS general substrate transporter like domains"/>
    <property type="match status" value="1"/>
</dbReference>
<dbReference type="SUPFAM" id="SSF103473">
    <property type="entry name" value="MFS general substrate transporter"/>
    <property type="match status" value="1"/>
</dbReference>
<dbReference type="GO" id="GO:0020037">
    <property type="term" value="F:heme binding"/>
    <property type="evidence" value="ECO:0007669"/>
    <property type="project" value="TreeGrafter"/>
</dbReference>
<feature type="transmembrane region" description="Helical" evidence="6">
    <location>
        <begin position="358"/>
        <end position="379"/>
    </location>
</feature>
<dbReference type="PANTHER" id="PTHR10924:SF4">
    <property type="entry name" value="GH15861P"/>
    <property type="match status" value="1"/>
</dbReference>
<dbReference type="GO" id="GO:0097037">
    <property type="term" value="P:heme export"/>
    <property type="evidence" value="ECO:0007669"/>
    <property type="project" value="TreeGrafter"/>
</dbReference>
<sequence length="469" mass="52076">MSTSNIIEAQISQHPVPNSDPAIAKMPPSNSNDMEDDEEVKPLNHHEMPSKRVVVVSPPEPSATALPAPLPVVPEAEKMKVYTKRYAILLMFVLLSASNAMQWIEYAIINNIITSYYGVQAISVDWTSMIYMLTYMILVFPGSWFLDRYGLRVSVLIGAFGNCFGAWLKILSTAPDKFWLTFMAQTIAAVWFGPKQVSTACAVGVFGNQLGIAIGFLLPPQLVKQGSPESVAFDLSVLFLISAVANSFIFVFIVLFFSEKPPLPPSMAQVQAIEESVDHNFVDSLKQLVVNHNYMLLLISYGINVGVFYAVSTLLSQMISQFYEDSEEEAGIIGLLIVVSGMAGSIVCGYILDKFHHYKATTLVVYLFSFLGMVLFTLVLGKTHIWVIFIIACLLGGHNFWSAQWLSSSVWNGNDDRDGKGYSTSSVMWSNIMMSAFLLFGALLTALIKADLRRQMLTKMYNTRDQRPN</sequence>
<dbReference type="GO" id="GO:0016020">
    <property type="term" value="C:membrane"/>
    <property type="evidence" value="ECO:0007669"/>
    <property type="project" value="UniProtKB-SubCell"/>
</dbReference>
<proteinExistence type="predicted"/>
<keyword evidence="3 6" id="KW-1133">Transmembrane helix</keyword>
<evidence type="ECO:0000313" key="8">
    <source>
        <dbReference type="WBParaSite" id="jg3084"/>
    </source>
</evidence>
<dbReference type="GO" id="GO:0015232">
    <property type="term" value="F:heme transmembrane transporter activity"/>
    <property type="evidence" value="ECO:0007669"/>
    <property type="project" value="TreeGrafter"/>
</dbReference>
<keyword evidence="2 6" id="KW-0812">Transmembrane</keyword>
<feature type="transmembrane region" description="Helical" evidence="6">
    <location>
        <begin position="197"/>
        <end position="219"/>
    </location>
</feature>
<dbReference type="InterPro" id="IPR049680">
    <property type="entry name" value="FLVCR1-2_SLC49-like"/>
</dbReference>
<comment type="subcellular location">
    <subcellularLocation>
        <location evidence="1">Membrane</location>
        <topology evidence="1">Multi-pass membrane protein</topology>
    </subcellularLocation>
</comment>
<evidence type="ECO:0000256" key="6">
    <source>
        <dbReference type="SAM" id="Phobius"/>
    </source>
</evidence>
<keyword evidence="7" id="KW-1185">Reference proteome</keyword>
<dbReference type="Proteomes" id="UP000887574">
    <property type="component" value="Unplaced"/>
</dbReference>
<dbReference type="InterPro" id="IPR011701">
    <property type="entry name" value="MFS"/>
</dbReference>
<dbReference type="Pfam" id="PF07690">
    <property type="entry name" value="MFS_1"/>
    <property type="match status" value="1"/>
</dbReference>
<evidence type="ECO:0000256" key="5">
    <source>
        <dbReference type="SAM" id="MobiDB-lite"/>
    </source>
</evidence>
<feature type="transmembrane region" description="Helical" evidence="6">
    <location>
        <begin position="332"/>
        <end position="352"/>
    </location>
</feature>
<feature type="region of interest" description="Disordered" evidence="5">
    <location>
        <begin position="1"/>
        <end position="44"/>
    </location>
</feature>
<feature type="transmembrane region" description="Helical" evidence="6">
    <location>
        <begin position="153"/>
        <end position="170"/>
    </location>
</feature>
<evidence type="ECO:0000313" key="7">
    <source>
        <dbReference type="Proteomes" id="UP000887574"/>
    </source>
</evidence>
<feature type="transmembrane region" description="Helical" evidence="6">
    <location>
        <begin position="129"/>
        <end position="146"/>
    </location>
</feature>
<feature type="transmembrane region" description="Helical" evidence="6">
    <location>
        <begin position="86"/>
        <end position="109"/>
    </location>
</feature>
<protein>
    <submittedName>
        <fullName evidence="8">Major facilitator superfamily (MFS) profile domain-containing protein</fullName>
    </submittedName>
</protein>
<dbReference type="InterPro" id="IPR036259">
    <property type="entry name" value="MFS_trans_sf"/>
</dbReference>
<evidence type="ECO:0000256" key="3">
    <source>
        <dbReference type="ARBA" id="ARBA00022989"/>
    </source>
</evidence>